<reference evidence="7 8" key="1">
    <citation type="submission" date="2015-03" db="EMBL/GenBank/DDBJ databases">
        <title>Comparative analysis of the OM43 clade including a novel species from Red Sea uncovers genomic and metabolic diversity among marine methylotrophs.</title>
        <authorList>
            <person name="Jimenez-Infante F."/>
            <person name="Ngugi D.K."/>
            <person name="Vinu M."/>
            <person name="Alam I."/>
            <person name="Kamau A."/>
            <person name="Blom J."/>
            <person name="Bajic V.B."/>
            <person name="Stingl U."/>
        </authorList>
    </citation>
    <scope>NUCLEOTIDE SEQUENCE [LARGE SCALE GENOMIC DNA]</scope>
    <source>
        <strain evidence="7 8">MBRSH7</strain>
    </source>
</reference>
<evidence type="ECO:0000313" key="7">
    <source>
        <dbReference type="EMBL" id="AKO65949.1"/>
    </source>
</evidence>
<dbReference type="PANTHER" id="PTHR30329">
    <property type="entry name" value="STATOR ELEMENT OF FLAGELLAR MOTOR COMPLEX"/>
    <property type="match status" value="1"/>
</dbReference>
<sequence length="165" mass="17974">MKKLVFAGLTLAILAGCSSTPLEDAEAPSDAKAGVASDQTETDNLGLDKLRSDSLLTQRSIYFDFDKFEVKPEYLDIVNAHAQYAADHPAAKMTLKGHADHRGSHEYNLALGQKRSVSVKDVMNTSGASDGQIETVSYGEEEANQNCQGNECSQDRRVDISYEVE</sequence>
<evidence type="ECO:0000256" key="3">
    <source>
        <dbReference type="ARBA" id="ARBA00023237"/>
    </source>
</evidence>
<keyword evidence="8" id="KW-1185">Reference proteome</keyword>
<name>A0A0H4IZL8_9PROT</name>
<evidence type="ECO:0000259" key="6">
    <source>
        <dbReference type="PROSITE" id="PS51123"/>
    </source>
</evidence>
<organism evidence="7 8">
    <name type="scientific">Methylophilales bacterium MBRS-H7</name>
    <dbReference type="NCBI Taxonomy" id="1623450"/>
    <lineage>
        <taxon>Bacteria</taxon>
        <taxon>Pseudomonadati</taxon>
        <taxon>Pseudomonadota</taxon>
        <taxon>Betaproteobacteria</taxon>
        <taxon>Nitrosomonadales</taxon>
        <taxon>OM43 clade</taxon>
    </lineage>
</organism>
<dbReference type="PATRIC" id="fig|1623450.3.peg.861"/>
<accession>A0A0H4IZL8</accession>
<gene>
    <name evidence="7" type="ORF">VI33_04340</name>
</gene>
<dbReference type="Proteomes" id="UP000066549">
    <property type="component" value="Chromosome"/>
</dbReference>
<comment type="subcellular location">
    <subcellularLocation>
        <location evidence="1">Cell outer membrane</location>
    </subcellularLocation>
</comment>
<dbReference type="CDD" id="cd07185">
    <property type="entry name" value="OmpA_C-like"/>
    <property type="match status" value="1"/>
</dbReference>
<evidence type="ECO:0000256" key="1">
    <source>
        <dbReference type="ARBA" id="ARBA00004442"/>
    </source>
</evidence>
<evidence type="ECO:0000256" key="5">
    <source>
        <dbReference type="SAM" id="MobiDB-lite"/>
    </source>
</evidence>
<protein>
    <recommendedName>
        <fullName evidence="6">OmpA-like domain-containing protein</fullName>
    </recommendedName>
</protein>
<dbReference type="OrthoDB" id="9809164at2"/>
<dbReference type="InterPro" id="IPR006665">
    <property type="entry name" value="OmpA-like"/>
</dbReference>
<evidence type="ECO:0000256" key="2">
    <source>
        <dbReference type="ARBA" id="ARBA00023136"/>
    </source>
</evidence>
<evidence type="ECO:0000256" key="4">
    <source>
        <dbReference type="PROSITE-ProRule" id="PRU00473"/>
    </source>
</evidence>
<evidence type="ECO:0000313" key="8">
    <source>
        <dbReference type="Proteomes" id="UP000066549"/>
    </source>
</evidence>
<feature type="domain" description="OmpA-like" evidence="6">
    <location>
        <begin position="51"/>
        <end position="165"/>
    </location>
</feature>
<dbReference type="EMBL" id="CP011002">
    <property type="protein sequence ID" value="AKO65949.1"/>
    <property type="molecule type" value="Genomic_DNA"/>
</dbReference>
<dbReference type="InterPro" id="IPR006664">
    <property type="entry name" value="OMP_bac"/>
</dbReference>
<dbReference type="PRINTS" id="PR01021">
    <property type="entry name" value="OMPADOMAIN"/>
</dbReference>
<dbReference type="InterPro" id="IPR050330">
    <property type="entry name" value="Bact_OuterMem_StrucFunc"/>
</dbReference>
<dbReference type="SUPFAM" id="SSF103088">
    <property type="entry name" value="OmpA-like"/>
    <property type="match status" value="1"/>
</dbReference>
<dbReference type="PROSITE" id="PS51257">
    <property type="entry name" value="PROKAR_LIPOPROTEIN"/>
    <property type="match status" value="1"/>
</dbReference>
<dbReference type="AlphaFoldDB" id="A0A0H4IZL8"/>
<feature type="region of interest" description="Disordered" evidence="5">
    <location>
        <begin position="21"/>
        <end position="41"/>
    </location>
</feature>
<dbReference type="InterPro" id="IPR036737">
    <property type="entry name" value="OmpA-like_sf"/>
</dbReference>
<dbReference type="Pfam" id="PF00691">
    <property type="entry name" value="OmpA"/>
    <property type="match status" value="1"/>
</dbReference>
<dbReference type="PANTHER" id="PTHR30329:SF21">
    <property type="entry name" value="LIPOPROTEIN YIAD-RELATED"/>
    <property type="match status" value="1"/>
</dbReference>
<dbReference type="PROSITE" id="PS51123">
    <property type="entry name" value="OMPA_2"/>
    <property type="match status" value="1"/>
</dbReference>
<dbReference type="GO" id="GO:0009279">
    <property type="term" value="C:cell outer membrane"/>
    <property type="evidence" value="ECO:0007669"/>
    <property type="project" value="UniProtKB-SubCell"/>
</dbReference>
<keyword evidence="2 4" id="KW-0472">Membrane</keyword>
<proteinExistence type="predicted"/>
<dbReference type="Gene3D" id="3.30.1330.60">
    <property type="entry name" value="OmpA-like domain"/>
    <property type="match status" value="1"/>
</dbReference>
<keyword evidence="3" id="KW-0998">Cell outer membrane</keyword>